<dbReference type="AlphaFoldDB" id="G8TSB8"/>
<dbReference type="PROSITE" id="PS01081">
    <property type="entry name" value="HTH_TETR_1"/>
    <property type="match status" value="1"/>
</dbReference>
<evidence type="ECO:0000313" key="7">
    <source>
        <dbReference type="EMBL" id="AEW05530.1"/>
    </source>
</evidence>
<dbReference type="Pfam" id="PF00440">
    <property type="entry name" value="TetR_N"/>
    <property type="match status" value="1"/>
</dbReference>
<dbReference type="GO" id="GO:0000976">
    <property type="term" value="F:transcription cis-regulatory region binding"/>
    <property type="evidence" value="ECO:0007669"/>
    <property type="project" value="TreeGrafter"/>
</dbReference>
<evidence type="ECO:0000256" key="1">
    <source>
        <dbReference type="ARBA" id="ARBA00022491"/>
    </source>
</evidence>
<keyword evidence="8" id="KW-1185">Reference proteome</keyword>
<dbReference type="PANTHER" id="PTHR30055:SF175">
    <property type="entry name" value="HTH-TYPE TRANSCRIPTIONAL REPRESSOR KSTR2"/>
    <property type="match status" value="1"/>
</dbReference>
<keyword evidence="1" id="KW-0678">Repressor</keyword>
<dbReference type="Gene3D" id="1.10.357.10">
    <property type="entry name" value="Tetracycline Repressor, domain 2"/>
    <property type="match status" value="1"/>
</dbReference>
<evidence type="ECO:0000256" key="4">
    <source>
        <dbReference type="ARBA" id="ARBA00023163"/>
    </source>
</evidence>
<dbReference type="InterPro" id="IPR050109">
    <property type="entry name" value="HTH-type_TetR-like_transc_reg"/>
</dbReference>
<dbReference type="Gene3D" id="1.10.10.60">
    <property type="entry name" value="Homeodomain-like"/>
    <property type="match status" value="1"/>
</dbReference>
<dbReference type="SUPFAM" id="SSF48498">
    <property type="entry name" value="Tetracyclin repressor-like, C-terminal domain"/>
    <property type="match status" value="1"/>
</dbReference>
<dbReference type="InterPro" id="IPR001647">
    <property type="entry name" value="HTH_TetR"/>
</dbReference>
<dbReference type="Pfam" id="PF17932">
    <property type="entry name" value="TetR_C_24"/>
    <property type="match status" value="1"/>
</dbReference>
<organism evidence="7 8">
    <name type="scientific">Sulfobacillus acidophilus (strain ATCC 700253 / DSM 10332 / NAL)</name>
    <dbReference type="NCBI Taxonomy" id="679936"/>
    <lineage>
        <taxon>Bacteria</taxon>
        <taxon>Bacillati</taxon>
        <taxon>Bacillota</taxon>
        <taxon>Clostridia</taxon>
        <taxon>Eubacteriales</taxon>
        <taxon>Clostridiales Family XVII. Incertae Sedis</taxon>
        <taxon>Sulfobacillus</taxon>
    </lineage>
</organism>
<feature type="domain" description="HTH tetR-type" evidence="6">
    <location>
        <begin position="7"/>
        <end position="67"/>
    </location>
</feature>
<feature type="DNA-binding region" description="H-T-H motif" evidence="5">
    <location>
        <begin position="30"/>
        <end position="49"/>
    </location>
</feature>
<dbReference type="PROSITE" id="PS50977">
    <property type="entry name" value="HTH_TETR_2"/>
    <property type="match status" value="1"/>
</dbReference>
<evidence type="ECO:0000256" key="3">
    <source>
        <dbReference type="ARBA" id="ARBA00023125"/>
    </source>
</evidence>
<name>G8TSB8_SULAD</name>
<evidence type="ECO:0000256" key="2">
    <source>
        <dbReference type="ARBA" id="ARBA00023015"/>
    </source>
</evidence>
<dbReference type="PATRIC" id="fig|679936.5.peg.2103"/>
<evidence type="ECO:0000313" key="8">
    <source>
        <dbReference type="Proteomes" id="UP000005439"/>
    </source>
</evidence>
<dbReference type="HOGENOM" id="CLU_069356_12_4_9"/>
<dbReference type="Proteomes" id="UP000005439">
    <property type="component" value="Chromosome"/>
</dbReference>
<dbReference type="STRING" id="679936.Sulac_2040"/>
<dbReference type="SUPFAM" id="SSF46689">
    <property type="entry name" value="Homeodomain-like"/>
    <property type="match status" value="1"/>
</dbReference>
<gene>
    <name evidence="7" type="ordered locus">Sulac_2040</name>
</gene>
<dbReference type="KEGG" id="sap:Sulac_2040"/>
<protein>
    <submittedName>
        <fullName evidence="7">Transcriptional regulator, TetR family</fullName>
    </submittedName>
</protein>
<keyword evidence="4" id="KW-0804">Transcription</keyword>
<reference evidence="8" key="1">
    <citation type="submission" date="2011-12" db="EMBL/GenBank/DDBJ databases">
        <title>The complete genome of chromosome of Sulfobacillus acidophilus DSM 10332.</title>
        <authorList>
            <person name="Lucas S."/>
            <person name="Han J."/>
            <person name="Lapidus A."/>
            <person name="Bruce D."/>
            <person name="Goodwin L."/>
            <person name="Pitluck S."/>
            <person name="Peters L."/>
            <person name="Kyrpides N."/>
            <person name="Mavromatis K."/>
            <person name="Ivanova N."/>
            <person name="Mikhailova N."/>
            <person name="Chertkov O."/>
            <person name="Saunders E."/>
            <person name="Detter J.C."/>
            <person name="Tapia R."/>
            <person name="Han C."/>
            <person name="Land M."/>
            <person name="Hauser L."/>
            <person name="Markowitz V."/>
            <person name="Cheng J.-F."/>
            <person name="Hugenholtz P."/>
            <person name="Woyke T."/>
            <person name="Wu D."/>
            <person name="Pukall R."/>
            <person name="Gehrich-Schroeter G."/>
            <person name="Schneider S."/>
            <person name="Klenk H.-P."/>
            <person name="Eisen J.A."/>
        </authorList>
    </citation>
    <scope>NUCLEOTIDE SEQUENCE [LARGE SCALE GENOMIC DNA]</scope>
    <source>
        <strain evidence="8">ATCC 700253 / DSM 10332 / NAL</strain>
    </source>
</reference>
<dbReference type="InterPro" id="IPR041490">
    <property type="entry name" value="KstR2_TetR_C"/>
</dbReference>
<dbReference type="GO" id="GO:0003700">
    <property type="term" value="F:DNA-binding transcription factor activity"/>
    <property type="evidence" value="ECO:0007669"/>
    <property type="project" value="TreeGrafter"/>
</dbReference>
<proteinExistence type="predicted"/>
<dbReference type="EMBL" id="CP003179">
    <property type="protein sequence ID" value="AEW05530.1"/>
    <property type="molecule type" value="Genomic_DNA"/>
</dbReference>
<dbReference type="InterPro" id="IPR036271">
    <property type="entry name" value="Tet_transcr_reg_TetR-rel_C_sf"/>
</dbReference>
<keyword evidence="3 5" id="KW-0238">DNA-binding</keyword>
<dbReference type="InterPro" id="IPR009057">
    <property type="entry name" value="Homeodomain-like_sf"/>
</dbReference>
<reference evidence="7 8" key="2">
    <citation type="journal article" date="2012" name="Stand. Genomic Sci.">
        <title>Complete genome sequence of the moderately thermophilic mineral-sulfide-oxidizing firmicute Sulfobacillus acidophilus type strain (NAL(T)).</title>
        <authorList>
            <person name="Anderson I."/>
            <person name="Chertkov O."/>
            <person name="Chen A."/>
            <person name="Saunders E."/>
            <person name="Lapidus A."/>
            <person name="Nolan M."/>
            <person name="Lucas S."/>
            <person name="Hammon N."/>
            <person name="Deshpande S."/>
            <person name="Cheng J.F."/>
            <person name="Han C."/>
            <person name="Tapia R."/>
            <person name="Goodwin L.A."/>
            <person name="Pitluck S."/>
            <person name="Liolios K."/>
            <person name="Pagani I."/>
            <person name="Ivanova N."/>
            <person name="Mikhailova N."/>
            <person name="Pati A."/>
            <person name="Palaniappan K."/>
            <person name="Land M."/>
            <person name="Pan C."/>
            <person name="Rohde M."/>
            <person name="Pukall R."/>
            <person name="Goker M."/>
            <person name="Detter J.C."/>
            <person name="Woyke T."/>
            <person name="Bristow J."/>
            <person name="Eisen J.A."/>
            <person name="Markowitz V."/>
            <person name="Hugenholtz P."/>
            <person name="Kyrpides N.C."/>
            <person name="Klenk H.P."/>
            <person name="Mavromatis K."/>
        </authorList>
    </citation>
    <scope>NUCLEOTIDE SEQUENCE [LARGE SCALE GENOMIC DNA]</scope>
    <source>
        <strain evidence="8">ATCC 700253 / DSM 10332 / NAL</strain>
    </source>
</reference>
<sequence>MQSGETLTKLPQIIEAATRCFQDKGYVATTLNDIAEAVNLQKPTLYHYVKNKNELLFLVLKNTAESYNQALEAVVASPLNPRDKLDRAIRQHIHLQLEHPGTVTLFRDVGELDRGYRLEIRQALKRYRELLQDIIRQGIEAGRFRPADPSMAALFVLGAVNFVHRWYREEGPRSIPEIAEFYSQTLLQSLSQS</sequence>
<evidence type="ECO:0000259" key="6">
    <source>
        <dbReference type="PROSITE" id="PS50977"/>
    </source>
</evidence>
<dbReference type="PRINTS" id="PR00455">
    <property type="entry name" value="HTHTETR"/>
</dbReference>
<dbReference type="InterPro" id="IPR023772">
    <property type="entry name" value="DNA-bd_HTH_TetR-type_CS"/>
</dbReference>
<accession>G8TSB8</accession>
<dbReference type="PANTHER" id="PTHR30055">
    <property type="entry name" value="HTH-TYPE TRANSCRIPTIONAL REGULATOR RUTR"/>
    <property type="match status" value="1"/>
</dbReference>
<evidence type="ECO:0000256" key="5">
    <source>
        <dbReference type="PROSITE-ProRule" id="PRU00335"/>
    </source>
</evidence>
<keyword evidence="2" id="KW-0805">Transcription regulation</keyword>